<dbReference type="InterPro" id="IPR013780">
    <property type="entry name" value="Glyco_hydro_b"/>
</dbReference>
<dbReference type="FunFam" id="3.90.400.10:FF:000002">
    <property type="entry name" value="Sucrose isomerase"/>
    <property type="match status" value="1"/>
</dbReference>
<dbReference type="FunFam" id="3.20.20.80:FF:000064">
    <property type="entry name" value="Oligo-1,6-glucosidase"/>
    <property type="match status" value="1"/>
</dbReference>
<dbReference type="CDD" id="cd11333">
    <property type="entry name" value="AmyAc_SI_OligoGlu_DGase"/>
    <property type="match status" value="1"/>
</dbReference>
<dbReference type="SUPFAM" id="SSF51445">
    <property type="entry name" value="(Trans)glycosidases"/>
    <property type="match status" value="1"/>
</dbReference>
<evidence type="ECO:0000256" key="1">
    <source>
        <dbReference type="ARBA" id="ARBA00008061"/>
    </source>
</evidence>
<dbReference type="PANTHER" id="PTHR10357:SF178">
    <property type="entry name" value="OLIGO-1,6-GLUCOSIDASE 3-RELATED"/>
    <property type="match status" value="1"/>
</dbReference>
<feature type="domain" description="Glycosyl hydrolase family 13 catalytic" evidence="4">
    <location>
        <begin position="13"/>
        <end position="404"/>
    </location>
</feature>
<evidence type="ECO:0000259" key="4">
    <source>
        <dbReference type="SMART" id="SM00642"/>
    </source>
</evidence>
<dbReference type="Gene3D" id="3.90.400.10">
    <property type="entry name" value="Oligo-1,6-glucosidase, Domain 2"/>
    <property type="match status" value="1"/>
</dbReference>
<dbReference type="InterPro" id="IPR006047">
    <property type="entry name" value="GH13_cat_dom"/>
</dbReference>
<comment type="similarity">
    <text evidence="1">Belongs to the glycosyl hydrolase 13 family.</text>
</comment>
<dbReference type="Pfam" id="PF00128">
    <property type="entry name" value="Alpha-amylase"/>
    <property type="match status" value="1"/>
</dbReference>
<accession>A0A948TJU8</accession>
<sequence>MTLQWWQKEIGYQIYPRSFKDTNNDGLGDLPGIIAKLPYLQHLGIGFICLAPIYPSPNIDNGYDVSDFTAIADSYGTMVDFELLLAELHKKQMHLVMDLVINHTSDQHQWFQQARSSRNNPYHDYYIWRDAKNGVPNNWQSILGGSAWEYNAATDEYYLHLYTKHQPDLNWENPQVRNEIKKIITFWTNKGVDGFHLACAIYIKKLQTFANVDNMDDAYRDVDGIEVFLDELTATFHKLNVAVIGGAMNLAPAHAQKWFGNHGYFDLMFQFEHTALWQDTQRSQLSIPALKQILVRWQNTFVKYGWNALFTENHDLPRSVSIYGSDRHYWLESAKCLAACYFLMRGTPFIYQGQELGMTNAHFNNINEFRDAETIAIYHQKIAAGMQPNEALAYIDRYSRDNARTPMQWNHTSKAGFTQGQPWININTNAAAINVTDQLNDESSIFNFYRTLIHLRKQHPVLINGAFRLIDTNEPSVYAYYRWNAAECFIVVANLSHKTAEFSFPEQFNHDLKRLVLGNYVFHSEFMVAYEKNLLLQPYEVAIYQMMPAAKYTL</sequence>
<reference evidence="5" key="1">
    <citation type="journal article" date="2021" name="PeerJ">
        <title>Extensive microbial diversity within the chicken gut microbiome revealed by metagenomics and culture.</title>
        <authorList>
            <person name="Gilroy R."/>
            <person name="Ravi A."/>
            <person name="Getino M."/>
            <person name="Pursley I."/>
            <person name="Horton D.L."/>
            <person name="Alikhan N.F."/>
            <person name="Baker D."/>
            <person name="Gharbi K."/>
            <person name="Hall N."/>
            <person name="Watson M."/>
            <person name="Adriaenssens E.M."/>
            <person name="Foster-Nyarko E."/>
            <person name="Jarju S."/>
            <person name="Secka A."/>
            <person name="Antonio M."/>
            <person name="Oren A."/>
            <person name="Chaudhuri R.R."/>
            <person name="La Ragione R."/>
            <person name="Hildebrand F."/>
            <person name="Pallen M.J."/>
        </authorList>
    </citation>
    <scope>NUCLEOTIDE SEQUENCE</scope>
    <source>
        <strain evidence="5">F6-6636</strain>
    </source>
</reference>
<dbReference type="InterPro" id="IPR017853">
    <property type="entry name" value="GH"/>
</dbReference>
<dbReference type="Gene3D" id="3.20.20.80">
    <property type="entry name" value="Glycosidases"/>
    <property type="match status" value="1"/>
</dbReference>
<evidence type="ECO:0000256" key="2">
    <source>
        <dbReference type="ARBA" id="ARBA00022801"/>
    </source>
</evidence>
<keyword evidence="3" id="KW-0326">Glycosidase</keyword>
<dbReference type="InterPro" id="IPR045857">
    <property type="entry name" value="O16G_dom_2"/>
</dbReference>
<dbReference type="FunFam" id="2.60.40.1180:FF:000007">
    <property type="entry name" value="Sucrose isomerase"/>
    <property type="match status" value="1"/>
</dbReference>
<dbReference type="GO" id="GO:0009313">
    <property type="term" value="P:oligosaccharide catabolic process"/>
    <property type="evidence" value="ECO:0007669"/>
    <property type="project" value="TreeGrafter"/>
</dbReference>
<evidence type="ECO:0000313" key="6">
    <source>
        <dbReference type="Proteomes" id="UP000777303"/>
    </source>
</evidence>
<dbReference type="EMBL" id="JAHLFS010000049">
    <property type="protein sequence ID" value="MBU3851801.1"/>
    <property type="molecule type" value="Genomic_DNA"/>
</dbReference>
<dbReference type="PANTHER" id="PTHR10357">
    <property type="entry name" value="ALPHA-AMYLASE FAMILY MEMBER"/>
    <property type="match status" value="1"/>
</dbReference>
<protein>
    <submittedName>
        <fullName evidence="5">Alpha-glucosidase</fullName>
    </submittedName>
</protein>
<evidence type="ECO:0000313" key="5">
    <source>
        <dbReference type="EMBL" id="MBU3851801.1"/>
    </source>
</evidence>
<dbReference type="SUPFAM" id="SSF51011">
    <property type="entry name" value="Glycosyl hydrolase domain"/>
    <property type="match status" value="1"/>
</dbReference>
<dbReference type="AlphaFoldDB" id="A0A948TJU8"/>
<gene>
    <name evidence="5" type="ORF">H9901_03785</name>
</gene>
<dbReference type="Gene3D" id="2.60.40.1180">
    <property type="entry name" value="Golgi alpha-mannosidase II"/>
    <property type="match status" value="1"/>
</dbReference>
<proteinExistence type="inferred from homology"/>
<dbReference type="GO" id="GO:0004556">
    <property type="term" value="F:alpha-amylase activity"/>
    <property type="evidence" value="ECO:0007669"/>
    <property type="project" value="TreeGrafter"/>
</dbReference>
<keyword evidence="2" id="KW-0378">Hydrolase</keyword>
<organism evidence="5 6">
    <name type="scientific">Candidatus Paralactobacillus gallistercoris</name>
    <dbReference type="NCBI Taxonomy" id="2838724"/>
    <lineage>
        <taxon>Bacteria</taxon>
        <taxon>Bacillati</taxon>
        <taxon>Bacillota</taxon>
        <taxon>Bacilli</taxon>
        <taxon>Lactobacillales</taxon>
        <taxon>Lactobacillaceae</taxon>
        <taxon>Lactobacillus</taxon>
    </lineage>
</organism>
<evidence type="ECO:0000256" key="3">
    <source>
        <dbReference type="ARBA" id="ARBA00023295"/>
    </source>
</evidence>
<dbReference type="Proteomes" id="UP000777303">
    <property type="component" value="Unassembled WGS sequence"/>
</dbReference>
<comment type="caution">
    <text evidence="5">The sequence shown here is derived from an EMBL/GenBank/DDBJ whole genome shotgun (WGS) entry which is preliminary data.</text>
</comment>
<name>A0A948TJU8_9LACO</name>
<dbReference type="SMART" id="SM00642">
    <property type="entry name" value="Aamy"/>
    <property type="match status" value="1"/>
</dbReference>
<reference evidence="5" key="2">
    <citation type="submission" date="2021-04" db="EMBL/GenBank/DDBJ databases">
        <authorList>
            <person name="Gilroy R."/>
        </authorList>
    </citation>
    <scope>NUCLEOTIDE SEQUENCE</scope>
    <source>
        <strain evidence="5">F6-6636</strain>
    </source>
</reference>